<sequence>MRQSNQDSQWYFSKGNEFGKQGINDHTITLKIYPQYAIAYKNSGNAYLN</sequence>
<gene>
    <name evidence="1" type="ORF">PSON_ATCC_30995.1.T2070012</name>
</gene>
<dbReference type="EMBL" id="CAJJDN010000207">
    <property type="protein sequence ID" value="CAD8129091.1"/>
    <property type="molecule type" value="Genomic_DNA"/>
</dbReference>
<keyword evidence="2" id="KW-1185">Reference proteome</keyword>
<protein>
    <submittedName>
        <fullName evidence="1">Uncharacterized protein</fullName>
    </submittedName>
</protein>
<proteinExistence type="predicted"/>
<dbReference type="AlphaFoldDB" id="A0A8S1RKF5"/>
<evidence type="ECO:0000313" key="1">
    <source>
        <dbReference type="EMBL" id="CAD8129091.1"/>
    </source>
</evidence>
<comment type="caution">
    <text evidence="1">The sequence shown here is derived from an EMBL/GenBank/DDBJ whole genome shotgun (WGS) entry which is preliminary data.</text>
</comment>
<organism evidence="1 2">
    <name type="scientific">Paramecium sonneborni</name>
    <dbReference type="NCBI Taxonomy" id="65129"/>
    <lineage>
        <taxon>Eukaryota</taxon>
        <taxon>Sar</taxon>
        <taxon>Alveolata</taxon>
        <taxon>Ciliophora</taxon>
        <taxon>Intramacronucleata</taxon>
        <taxon>Oligohymenophorea</taxon>
        <taxon>Peniculida</taxon>
        <taxon>Parameciidae</taxon>
        <taxon>Paramecium</taxon>
    </lineage>
</organism>
<name>A0A8S1RKF5_9CILI</name>
<dbReference type="Proteomes" id="UP000692954">
    <property type="component" value="Unassembled WGS sequence"/>
</dbReference>
<evidence type="ECO:0000313" key="2">
    <source>
        <dbReference type="Proteomes" id="UP000692954"/>
    </source>
</evidence>
<accession>A0A8S1RKF5</accession>
<reference evidence="1" key="1">
    <citation type="submission" date="2021-01" db="EMBL/GenBank/DDBJ databases">
        <authorList>
            <consortium name="Genoscope - CEA"/>
            <person name="William W."/>
        </authorList>
    </citation>
    <scope>NUCLEOTIDE SEQUENCE</scope>
</reference>